<dbReference type="AlphaFoldDB" id="A0AAW1TTD7"/>
<reference evidence="1 2" key="1">
    <citation type="submission" date="2023-03" db="EMBL/GenBank/DDBJ databases">
        <title>Genome insight into feeding habits of ladybird beetles.</title>
        <authorList>
            <person name="Li H.-S."/>
            <person name="Huang Y.-H."/>
            <person name="Pang H."/>
        </authorList>
    </citation>
    <scope>NUCLEOTIDE SEQUENCE [LARGE SCALE GENOMIC DNA]</scope>
    <source>
        <strain evidence="1">SYSU_2023b</strain>
        <tissue evidence="1">Whole body</tissue>
    </source>
</reference>
<name>A0AAW1TTD7_9CUCU</name>
<dbReference type="EMBL" id="JARQZJ010000022">
    <property type="protein sequence ID" value="KAK9873595.1"/>
    <property type="molecule type" value="Genomic_DNA"/>
</dbReference>
<proteinExistence type="predicted"/>
<evidence type="ECO:0000313" key="2">
    <source>
        <dbReference type="Proteomes" id="UP001431783"/>
    </source>
</evidence>
<comment type="caution">
    <text evidence="1">The sequence shown here is derived from an EMBL/GenBank/DDBJ whole genome shotgun (WGS) entry which is preliminary data.</text>
</comment>
<protein>
    <submittedName>
        <fullName evidence="1">Uncharacterized protein</fullName>
    </submittedName>
</protein>
<sequence>MIIVHCFLNCSNFLLKYPVNVATDVASDVSFSTNPLKDDRSLCLFIISVTSLHCQYLLEASVPGQRVTPLIRSIFSPRRSERCLQPRRHHGLHDGWTTDDASTAWRSYLPQPVRTLSRRVLRTPSVRYSIARHNDYGHRNMQLLNVIILCTKCKCSAPVFSLREGLV</sequence>
<accession>A0AAW1TTD7</accession>
<organism evidence="1 2">
    <name type="scientific">Henosepilachna vigintioctopunctata</name>
    <dbReference type="NCBI Taxonomy" id="420089"/>
    <lineage>
        <taxon>Eukaryota</taxon>
        <taxon>Metazoa</taxon>
        <taxon>Ecdysozoa</taxon>
        <taxon>Arthropoda</taxon>
        <taxon>Hexapoda</taxon>
        <taxon>Insecta</taxon>
        <taxon>Pterygota</taxon>
        <taxon>Neoptera</taxon>
        <taxon>Endopterygota</taxon>
        <taxon>Coleoptera</taxon>
        <taxon>Polyphaga</taxon>
        <taxon>Cucujiformia</taxon>
        <taxon>Coccinelloidea</taxon>
        <taxon>Coccinellidae</taxon>
        <taxon>Epilachninae</taxon>
        <taxon>Epilachnini</taxon>
        <taxon>Henosepilachna</taxon>
    </lineage>
</organism>
<dbReference type="Proteomes" id="UP001431783">
    <property type="component" value="Unassembled WGS sequence"/>
</dbReference>
<gene>
    <name evidence="1" type="ORF">WA026_023152</name>
</gene>
<keyword evidence="2" id="KW-1185">Reference proteome</keyword>
<evidence type="ECO:0000313" key="1">
    <source>
        <dbReference type="EMBL" id="KAK9873595.1"/>
    </source>
</evidence>